<dbReference type="GeneID" id="78775943"/>
<sequence>MASQNQMAQDLHRNVTQFDVESIRNLANLTSSRNFTSRGCSLLMCLIYLAHKLYGFNEDLMKVVGLGLKVLGGVGIAVGVFSLMGSYDDGITEALTLMYCEFNLP</sequence>
<gene>
    <name evidence="2" type="ORF">GCK72_015083</name>
</gene>
<dbReference type="CTD" id="78775943"/>
<accession>A0A6A5GVE6</accession>
<feature type="transmembrane region" description="Helical" evidence="1">
    <location>
        <begin position="66"/>
        <end position="87"/>
    </location>
</feature>
<keyword evidence="1" id="KW-1133">Transmembrane helix</keyword>
<dbReference type="KEGG" id="crq:GCK72_015083"/>
<protein>
    <submittedName>
        <fullName evidence="2">Uncharacterized protein</fullName>
    </submittedName>
</protein>
<proteinExistence type="predicted"/>
<dbReference type="Proteomes" id="UP000483820">
    <property type="component" value="Chromosome IV"/>
</dbReference>
<evidence type="ECO:0000313" key="2">
    <source>
        <dbReference type="EMBL" id="KAF1758624.1"/>
    </source>
</evidence>
<dbReference type="RefSeq" id="XP_053585390.1">
    <property type="nucleotide sequence ID" value="XM_053730618.1"/>
</dbReference>
<comment type="caution">
    <text evidence="2">The sequence shown here is derived from an EMBL/GenBank/DDBJ whole genome shotgun (WGS) entry which is preliminary data.</text>
</comment>
<organism evidence="2 3">
    <name type="scientific">Caenorhabditis remanei</name>
    <name type="common">Caenorhabditis vulgaris</name>
    <dbReference type="NCBI Taxonomy" id="31234"/>
    <lineage>
        <taxon>Eukaryota</taxon>
        <taxon>Metazoa</taxon>
        <taxon>Ecdysozoa</taxon>
        <taxon>Nematoda</taxon>
        <taxon>Chromadorea</taxon>
        <taxon>Rhabditida</taxon>
        <taxon>Rhabditina</taxon>
        <taxon>Rhabditomorpha</taxon>
        <taxon>Rhabditoidea</taxon>
        <taxon>Rhabditidae</taxon>
        <taxon>Peloderinae</taxon>
        <taxon>Caenorhabditis</taxon>
    </lineage>
</organism>
<dbReference type="EMBL" id="WUAV01000004">
    <property type="protein sequence ID" value="KAF1758624.1"/>
    <property type="molecule type" value="Genomic_DNA"/>
</dbReference>
<name>A0A6A5GVE6_CAERE</name>
<evidence type="ECO:0000256" key="1">
    <source>
        <dbReference type="SAM" id="Phobius"/>
    </source>
</evidence>
<keyword evidence="1" id="KW-0472">Membrane</keyword>
<evidence type="ECO:0000313" key="3">
    <source>
        <dbReference type="Proteomes" id="UP000483820"/>
    </source>
</evidence>
<keyword evidence="1" id="KW-0812">Transmembrane</keyword>
<dbReference type="AlphaFoldDB" id="A0A6A5GVE6"/>
<reference evidence="2 3" key="1">
    <citation type="submission" date="2019-12" db="EMBL/GenBank/DDBJ databases">
        <title>Chromosome-level assembly of the Caenorhabditis remanei genome.</title>
        <authorList>
            <person name="Teterina A.A."/>
            <person name="Willis J.H."/>
            <person name="Phillips P.C."/>
        </authorList>
    </citation>
    <scope>NUCLEOTIDE SEQUENCE [LARGE SCALE GENOMIC DNA]</scope>
    <source>
        <strain evidence="2 3">PX506</strain>
        <tissue evidence="2">Whole organism</tissue>
    </source>
</reference>